<protein>
    <submittedName>
        <fullName evidence="3">Stress response protein SCP2</fullName>
    </submittedName>
</protein>
<accession>A0A1N7MXA8</accession>
<name>A0A1N7MXA8_9GAMM</name>
<keyword evidence="1" id="KW-0778">Tellurium resistance</keyword>
<evidence type="ECO:0000313" key="3">
    <source>
        <dbReference type="EMBL" id="SIS90519.1"/>
    </source>
</evidence>
<dbReference type="Proteomes" id="UP000185999">
    <property type="component" value="Unassembled WGS sequence"/>
</dbReference>
<dbReference type="STRING" id="619304.SAMN05421760_10782"/>
<proteinExistence type="predicted"/>
<dbReference type="Pfam" id="PF02342">
    <property type="entry name" value="TerD"/>
    <property type="match status" value="1"/>
</dbReference>
<dbReference type="PANTHER" id="PTHR32097">
    <property type="entry name" value="CAMP-BINDING PROTEIN 1-RELATED"/>
    <property type="match status" value="1"/>
</dbReference>
<feature type="domain" description="TerD" evidence="2">
    <location>
        <begin position="4"/>
        <end position="161"/>
    </location>
</feature>
<dbReference type="RefSeq" id="WP_054340766.1">
    <property type="nucleotide sequence ID" value="NZ_FTOE01000007.1"/>
</dbReference>
<reference evidence="4" key="1">
    <citation type="submission" date="2017-01" db="EMBL/GenBank/DDBJ databases">
        <authorList>
            <person name="Varghese N."/>
            <person name="Submissions S."/>
        </authorList>
    </citation>
    <scope>NUCLEOTIDE SEQUENCE [LARGE SCALE GENOMIC DNA]</scope>
    <source>
        <strain evidence="4">DSM 22306</strain>
    </source>
</reference>
<dbReference type="GO" id="GO:0046690">
    <property type="term" value="P:response to tellurium ion"/>
    <property type="evidence" value="ECO:0007669"/>
    <property type="project" value="UniProtKB-KW"/>
</dbReference>
<dbReference type="PANTHER" id="PTHR32097:SF3">
    <property type="entry name" value="TELLURITE RESISTANCE PROTEIN"/>
    <property type="match status" value="1"/>
</dbReference>
<dbReference type="Gene3D" id="2.60.60.30">
    <property type="entry name" value="sav2460 like domains"/>
    <property type="match status" value="1"/>
</dbReference>
<gene>
    <name evidence="3" type="ORF">SAMN05421760_10782</name>
</gene>
<dbReference type="AlphaFoldDB" id="A0A1N7MXA8"/>
<evidence type="ECO:0000313" key="4">
    <source>
        <dbReference type="Proteomes" id="UP000185999"/>
    </source>
</evidence>
<evidence type="ECO:0000259" key="2">
    <source>
        <dbReference type="Pfam" id="PF02342"/>
    </source>
</evidence>
<dbReference type="OrthoDB" id="2079357at2"/>
<dbReference type="InterPro" id="IPR051324">
    <property type="entry name" value="Stress/Tellurium_Resist"/>
</dbReference>
<evidence type="ECO:0000256" key="1">
    <source>
        <dbReference type="ARBA" id="ARBA00022686"/>
    </source>
</evidence>
<dbReference type="InterPro" id="IPR003325">
    <property type="entry name" value="TerD"/>
</dbReference>
<keyword evidence="4" id="KW-1185">Reference proteome</keyword>
<dbReference type="CDD" id="cd06974">
    <property type="entry name" value="TerD_like"/>
    <property type="match status" value="2"/>
</dbReference>
<organism evidence="3 4">
    <name type="scientific">Neptunomonas antarctica</name>
    <dbReference type="NCBI Taxonomy" id="619304"/>
    <lineage>
        <taxon>Bacteria</taxon>
        <taxon>Pseudomonadati</taxon>
        <taxon>Pseudomonadota</taxon>
        <taxon>Gammaproteobacteria</taxon>
        <taxon>Oceanospirillales</taxon>
        <taxon>Oceanospirillaceae</taxon>
        <taxon>Neptunomonas</taxon>
    </lineage>
</organism>
<sequence length="397" mass="44045">MEELTQGANCVIKNKTIDVAVQCTLTSGSSNELDVSAFMLNASDKVLQDESFIFYNQPTSPDGAVTLNCQQPEHQIFSINLLKVATDVQKIAIVITAPQAFSQAKLLRIDVGGELFYQPVKASLEEKSLILAEIYRHNDNWKFRAVGQGYKGGLAPLATRFGVDISDEPEQAIVPPPVNIQKTSISLEKSGEKATISLKKGQKLTARLKWDTKADLDLYCFYVDNSGKEDKVYYRRMGDLNKPPFIKLLGDSMDAGEEVIEISKPENIKYALIAAYSAVSNGTGSFFSYRARIVVTNNDTQEVTSHLAHDDPRSYWVSFALIDFTNPEKIEIKNVESYSNKEHFKEAFMARTGHKPASLFGGSKSNVNGISSYNPECSPHLFQDGSFMMSVGEIEFK</sequence>
<dbReference type="EMBL" id="FTOE01000007">
    <property type="protein sequence ID" value="SIS90519.1"/>
    <property type="molecule type" value="Genomic_DNA"/>
</dbReference>